<organism evidence="3 4">
    <name type="scientific">Terrabacter ginsenosidimutans</name>
    <dbReference type="NCBI Taxonomy" id="490575"/>
    <lineage>
        <taxon>Bacteria</taxon>
        <taxon>Bacillati</taxon>
        <taxon>Actinomycetota</taxon>
        <taxon>Actinomycetes</taxon>
        <taxon>Micrococcales</taxon>
        <taxon>Intrasporangiaceae</taxon>
        <taxon>Terrabacter</taxon>
    </lineage>
</organism>
<evidence type="ECO:0000256" key="1">
    <source>
        <dbReference type="SAM" id="MobiDB-lite"/>
    </source>
</evidence>
<proteinExistence type="predicted"/>
<dbReference type="InterPro" id="IPR003615">
    <property type="entry name" value="HNH_nuc"/>
</dbReference>
<dbReference type="InterPro" id="IPR003870">
    <property type="entry name" value="DUF222"/>
</dbReference>
<keyword evidence="4" id="KW-1185">Reference proteome</keyword>
<evidence type="ECO:0000313" key="3">
    <source>
        <dbReference type="EMBL" id="GAA3707501.1"/>
    </source>
</evidence>
<evidence type="ECO:0000259" key="2">
    <source>
        <dbReference type="SMART" id="SM00507"/>
    </source>
</evidence>
<dbReference type="EMBL" id="BAABDC010000003">
    <property type="protein sequence ID" value="GAA3707501.1"/>
    <property type="molecule type" value="Genomic_DNA"/>
</dbReference>
<dbReference type="Pfam" id="PF02720">
    <property type="entry name" value="DUF222"/>
    <property type="match status" value="1"/>
</dbReference>
<dbReference type="SMART" id="SM00507">
    <property type="entry name" value="HNHc"/>
    <property type="match status" value="1"/>
</dbReference>
<feature type="compositionally biased region" description="Basic and acidic residues" evidence="1">
    <location>
        <begin position="288"/>
        <end position="305"/>
    </location>
</feature>
<feature type="region of interest" description="Disordered" evidence="1">
    <location>
        <begin position="248"/>
        <end position="318"/>
    </location>
</feature>
<feature type="domain" description="HNH nuclease" evidence="2">
    <location>
        <begin position="417"/>
        <end position="469"/>
    </location>
</feature>
<reference evidence="4" key="1">
    <citation type="journal article" date="2019" name="Int. J. Syst. Evol. Microbiol.">
        <title>The Global Catalogue of Microorganisms (GCM) 10K type strain sequencing project: providing services to taxonomists for standard genome sequencing and annotation.</title>
        <authorList>
            <consortium name="The Broad Institute Genomics Platform"/>
            <consortium name="The Broad Institute Genome Sequencing Center for Infectious Disease"/>
            <person name="Wu L."/>
            <person name="Ma J."/>
        </authorList>
    </citation>
    <scope>NUCLEOTIDE SEQUENCE [LARGE SCALE GENOMIC DNA]</scope>
    <source>
        <strain evidence="4">JCM 17125</strain>
    </source>
</reference>
<comment type="caution">
    <text evidence="3">The sequence shown here is derived from an EMBL/GenBank/DDBJ whole genome shotgun (WGS) entry which is preliminary data.</text>
</comment>
<gene>
    <name evidence="3" type="ORF">GCM10022399_25280</name>
</gene>
<sequence>MADSIVVVMSTAPTVAPAKSLVDVLRSMAQTLRELTRDFPTWSLPEGEVGEVIGQAQAVRELSQSLTAVLAREADARGLGADEGLSRTDWLRLQAGAGLAGHGSGGGLDGPGAAAVTRVGAAMNEPRWAALAARVAASEIPVGHAAAIIRFHDDVARIADPEHLDAIITSMIEASDVLTARELGRLIAHARATLKPPAERESEEAGLRLGRSFRKVRSCAGFTVFELRLDPEGAAIVEAAIDRLSRPRPDLAADLPPESASGAGSGSGSGSGPGSGSGFASGSGSDASRAEKAGTRPSRESREGEVESEDPCAGAARPVDLRAAATRRADALLEIIGRGVAAPEGVTRSPRTTLVVTMSLEALMDALRGVGMLDTDAALSPSAVRRLACEAGIVPMVLGAQSEVLDLGYTRRLFTPAQRRALAARDHGCSYPGCTVPPMWCQAHHVTHWLHGGPTDLRNGALLCGRHHIVVHQRGLTATVAATGVTWHL</sequence>
<protein>
    <recommendedName>
        <fullName evidence="2">HNH nuclease domain-containing protein</fullName>
    </recommendedName>
</protein>
<accession>A0ABP7DQ20</accession>
<feature type="compositionally biased region" description="Gly residues" evidence="1">
    <location>
        <begin position="263"/>
        <end position="281"/>
    </location>
</feature>
<dbReference type="Proteomes" id="UP001501468">
    <property type="component" value="Unassembled WGS sequence"/>
</dbReference>
<name>A0ABP7DQ20_9MICO</name>
<evidence type="ECO:0000313" key="4">
    <source>
        <dbReference type="Proteomes" id="UP001501468"/>
    </source>
</evidence>
<dbReference type="Gene3D" id="1.10.30.50">
    <property type="match status" value="1"/>
</dbReference>
<dbReference type="CDD" id="cd00085">
    <property type="entry name" value="HNHc"/>
    <property type="match status" value="1"/>
</dbReference>